<dbReference type="SUPFAM" id="SSF51338">
    <property type="entry name" value="Composite domain of metallo-dependent hydrolases"/>
    <property type="match status" value="1"/>
</dbReference>
<dbReference type="Gene3D" id="3.20.20.140">
    <property type="entry name" value="Metal-dependent hydrolases"/>
    <property type="match status" value="1"/>
</dbReference>
<proteinExistence type="inferred from homology"/>
<dbReference type="GO" id="GO:0016812">
    <property type="term" value="F:hydrolase activity, acting on carbon-nitrogen (but not peptide) bonds, in cyclic amides"/>
    <property type="evidence" value="ECO:0007669"/>
    <property type="project" value="TreeGrafter"/>
</dbReference>
<keyword evidence="3" id="KW-0597">Phosphoprotein</keyword>
<dbReference type="SUPFAM" id="SSF51556">
    <property type="entry name" value="Metallo-dependent hydrolases"/>
    <property type="match status" value="1"/>
</dbReference>
<evidence type="ECO:0000256" key="3">
    <source>
        <dbReference type="ARBA" id="ARBA00022553"/>
    </source>
</evidence>
<dbReference type="KEGG" id="sgrg:L0C25_03020"/>
<evidence type="ECO:0000313" key="8">
    <source>
        <dbReference type="Proteomes" id="UP001164390"/>
    </source>
</evidence>
<dbReference type="InterPro" id="IPR050378">
    <property type="entry name" value="Metallo-dep_Hydrolases_sf"/>
</dbReference>
<dbReference type="GO" id="GO:0005829">
    <property type="term" value="C:cytosol"/>
    <property type="evidence" value="ECO:0007669"/>
    <property type="project" value="TreeGrafter"/>
</dbReference>
<evidence type="ECO:0000256" key="2">
    <source>
        <dbReference type="ARBA" id="ARBA00008829"/>
    </source>
</evidence>
<evidence type="ECO:0000256" key="5">
    <source>
        <dbReference type="ARBA" id="ARBA00068457"/>
    </source>
</evidence>
<comment type="function">
    <text evidence="4">Catalyzes the stereospecific hydrolysis of the cyclic amide bond of D-hydantoin derivatives.</text>
</comment>
<dbReference type="EMBL" id="CP094970">
    <property type="protein sequence ID" value="UYM06060.1"/>
    <property type="molecule type" value="Genomic_DNA"/>
</dbReference>
<dbReference type="AlphaFoldDB" id="A0AA46YKR6"/>
<dbReference type="FunFam" id="3.20.20.140:FF:000217">
    <property type="entry name" value="Dihydropyrimidinase-related protein 1"/>
    <property type="match status" value="1"/>
</dbReference>
<dbReference type="PANTHER" id="PTHR11647:SF1">
    <property type="entry name" value="COLLAPSIN RESPONSE MEDIATOR PROTEIN"/>
    <property type="match status" value="1"/>
</dbReference>
<gene>
    <name evidence="7" type="ORF">L0C25_03020</name>
</gene>
<evidence type="ECO:0000256" key="4">
    <source>
        <dbReference type="ARBA" id="ARBA00055040"/>
    </source>
</evidence>
<reference evidence="7" key="1">
    <citation type="submission" date="2022-01" db="EMBL/GenBank/DDBJ databases">
        <title>Nocardioidaceae gen. sp. A5X3R13.</title>
        <authorList>
            <person name="Lopez Marin M.A."/>
            <person name="Uhlik O."/>
        </authorList>
    </citation>
    <scope>NUCLEOTIDE SEQUENCE</scope>
    <source>
        <strain evidence="7">A5X3R13</strain>
    </source>
</reference>
<evidence type="ECO:0000259" key="6">
    <source>
        <dbReference type="Pfam" id="PF01979"/>
    </source>
</evidence>
<dbReference type="PANTHER" id="PTHR11647">
    <property type="entry name" value="HYDRANTOINASE/DIHYDROPYRIMIDINASE FAMILY MEMBER"/>
    <property type="match status" value="1"/>
</dbReference>
<protein>
    <recommendedName>
        <fullName evidence="5">D-hydantoinase</fullName>
    </recommendedName>
</protein>
<evidence type="ECO:0000256" key="1">
    <source>
        <dbReference type="ARBA" id="ARBA00001947"/>
    </source>
</evidence>
<comment type="cofactor">
    <cofactor evidence="1">
        <name>Zn(2+)</name>
        <dbReference type="ChEBI" id="CHEBI:29105"/>
    </cofactor>
</comment>
<accession>A0AA46YKR6</accession>
<evidence type="ECO:0000313" key="7">
    <source>
        <dbReference type="EMBL" id="UYM06060.1"/>
    </source>
</evidence>
<dbReference type="Proteomes" id="UP001164390">
    <property type="component" value="Chromosome"/>
</dbReference>
<dbReference type="InterPro" id="IPR006680">
    <property type="entry name" value="Amidohydro-rel"/>
</dbReference>
<name>A0AA46YKR6_9ACTN</name>
<feature type="domain" description="Amidohydrolase-related" evidence="6">
    <location>
        <begin position="52"/>
        <end position="397"/>
    </location>
</feature>
<keyword evidence="8" id="KW-1185">Reference proteome</keyword>
<comment type="similarity">
    <text evidence="2">Belongs to the metallo-dependent hydrolases superfamily. Hydantoinase/dihydropyrimidinase family.</text>
</comment>
<dbReference type="InterPro" id="IPR011059">
    <property type="entry name" value="Metal-dep_hydrolase_composite"/>
</dbReference>
<dbReference type="RefSeq" id="WP_271634908.1">
    <property type="nucleotide sequence ID" value="NZ_CP094970.1"/>
</dbReference>
<organism evidence="7 8">
    <name type="scientific">Solicola gregarius</name>
    <dbReference type="NCBI Taxonomy" id="2908642"/>
    <lineage>
        <taxon>Bacteria</taxon>
        <taxon>Bacillati</taxon>
        <taxon>Actinomycetota</taxon>
        <taxon>Actinomycetes</taxon>
        <taxon>Propionibacteriales</taxon>
        <taxon>Nocardioidaceae</taxon>
        <taxon>Solicola</taxon>
    </lineage>
</organism>
<sequence>MSEPPLDMVIRSGDVVAGDARHRVDVGIRDGRIAVLGTSLRGVREIDARGCLVLPGIVDPHVHFSATPATAGGEPEFADDFWTGSRTALAGGVTTVGQMSFPVADEGIRAAVERDEEAARSRAAVDHYFHAGLISAPPGTADEIAHLAGRGHRSLKIVMLAFDWDHSGLVEAIDTARRFGMITLAHCEDHALVDFATRRVQAQGGGVDRYPETRPPVSERAAVERLLAICELTGAPVYVVHLSASDALDAARRGRHAGLPVMVETRPLYLGSTSAVHAEPDGYKQVGMPPIREREDVEALWRGLANGSIDTVGSDHAPWTLEQKREHIGDLACLRKGVAELETMLPLLWTEGVVAGRITPETLVRVTATNAARIFGLRNKGSISVGADADLVILDPNEHRLVDGSGMESAAGYSVYDGRRLQGWPRWTLSRGDVVYGDGEVIANPGRGRRVQQDELRRTWQAR</sequence>
<dbReference type="InterPro" id="IPR032466">
    <property type="entry name" value="Metal_Hydrolase"/>
</dbReference>
<dbReference type="Gene3D" id="2.30.40.10">
    <property type="entry name" value="Urease, subunit C, domain 1"/>
    <property type="match status" value="1"/>
</dbReference>
<dbReference type="Pfam" id="PF01979">
    <property type="entry name" value="Amidohydro_1"/>
    <property type="match status" value="1"/>
</dbReference>